<dbReference type="Gene3D" id="3.40.50.12780">
    <property type="entry name" value="N-terminal domain of ligase-like"/>
    <property type="match status" value="1"/>
</dbReference>
<evidence type="ECO:0000313" key="10">
    <source>
        <dbReference type="EMBL" id="SNX70647.1"/>
    </source>
</evidence>
<dbReference type="EC" id="6.2.1.1" evidence="2"/>
<keyword evidence="5" id="KW-0067">ATP-binding</keyword>
<evidence type="ECO:0000259" key="8">
    <source>
        <dbReference type="Pfam" id="PF13193"/>
    </source>
</evidence>
<evidence type="ECO:0000259" key="9">
    <source>
        <dbReference type="Pfam" id="PF16177"/>
    </source>
</evidence>
<keyword evidence="3" id="KW-0436">Ligase</keyword>
<protein>
    <recommendedName>
        <fullName evidence="2">acetate--CoA ligase</fullName>
        <ecNumber evidence="2">6.2.1.1</ecNumber>
    </recommendedName>
</protein>
<evidence type="ECO:0000256" key="1">
    <source>
        <dbReference type="ARBA" id="ARBA00006432"/>
    </source>
</evidence>
<comment type="similarity">
    <text evidence="1">Belongs to the ATP-dependent AMP-binding enzyme family.</text>
</comment>
<sequence length="655" mass="73045">MDVSGILQVVSNSRLVFPNEEKQQSTVMGSRKAFQDLLEQSQQDPAAFWNHVASELTWYEPWKETITGELPDFRFFTEGISNPCVNLLDRHIEKGAGNRTALIWEGENGDTKFFTYQMLLAEVNRFANTLKSFGVKKGDCVAIFLPNLAEAVIAVLACFRIGAIYNTIFSGYSEKSLKDRLVSFEPKVIVTADATERRGKVIHLKEKVDRVIPDIPSAQVVIVVNRLGLDIQMEEGRDYWWEEVTKRASINCEPERIEANEPGIVFYTSGTTGKPKGVVHSGIAFVIQNYIYAKYHMDHRDDDVFWCTADIGWLTMHIWGIAGSLANGVTTIVYEGAIDYPTKDRAYQIIEKYRVKKVFTAPTALRMLKSIGEKPLQTYDLSCLDVVSLVGEPFDAETWQWTYEVLGKKKIYVNNTWGQTETAGSPIAGAAWLTPMKPGSAGVPFLGGVFDVVDEEGKPVKPNTLGNLVIKKPFPMLCRTLWKEPERYYASYYSQVKGCYYASDLALVDEDGYIWVVGRSDDAINVAGHRLSTMEMESAVLECPGISESAVTGVPDEIKGEVPVVFARLNEGAEGSDELKEMIHARINQQIGKIAAPKTIIFTDTLPKTVSGKIMRRLLKEIIVKGTVTGDVTGLEDPATVTQIKELVEERALKK</sequence>
<feature type="domain" description="Acetyl-coenzyme A synthetase N-terminal" evidence="9">
    <location>
        <begin position="35"/>
        <end position="86"/>
    </location>
</feature>
<reference evidence="10 11" key="1">
    <citation type="submission" date="2017-08" db="EMBL/GenBank/DDBJ databases">
        <authorList>
            <person name="de Groot N.N."/>
        </authorList>
    </citation>
    <scope>NUCLEOTIDE SEQUENCE [LARGE SCALE GENOMIC DNA]</scope>
    <source>
        <strain evidence="10 11">JC228</strain>
    </source>
</reference>
<gene>
    <name evidence="10" type="ORF">SAMN05877753_104224</name>
</gene>
<organism evidence="10 11">
    <name type="scientific">Bacillus oleivorans</name>
    <dbReference type="NCBI Taxonomy" id="1448271"/>
    <lineage>
        <taxon>Bacteria</taxon>
        <taxon>Bacillati</taxon>
        <taxon>Bacillota</taxon>
        <taxon>Bacilli</taxon>
        <taxon>Bacillales</taxon>
        <taxon>Bacillaceae</taxon>
        <taxon>Bacillus</taxon>
    </lineage>
</organism>
<keyword evidence="6" id="KW-0007">Acetylation</keyword>
<proteinExistence type="inferred from homology"/>
<dbReference type="PANTHER" id="PTHR24095:SF14">
    <property type="entry name" value="ACETYL-COENZYME A SYNTHETASE 1"/>
    <property type="match status" value="1"/>
</dbReference>
<dbReference type="GO" id="GO:0003987">
    <property type="term" value="F:acetate-CoA ligase activity"/>
    <property type="evidence" value="ECO:0007669"/>
    <property type="project" value="UniProtKB-EC"/>
</dbReference>
<dbReference type="GO" id="GO:0005829">
    <property type="term" value="C:cytosol"/>
    <property type="evidence" value="ECO:0007669"/>
    <property type="project" value="TreeGrafter"/>
</dbReference>
<dbReference type="InterPro" id="IPR032387">
    <property type="entry name" value="ACAS_N"/>
</dbReference>
<feature type="domain" description="AMP-binding enzyme C-terminal" evidence="8">
    <location>
        <begin position="535"/>
        <end position="613"/>
    </location>
</feature>
<evidence type="ECO:0000256" key="2">
    <source>
        <dbReference type="ARBA" id="ARBA00013275"/>
    </source>
</evidence>
<dbReference type="Gene3D" id="3.30.300.30">
    <property type="match status" value="1"/>
</dbReference>
<dbReference type="PROSITE" id="PS00455">
    <property type="entry name" value="AMP_BINDING"/>
    <property type="match status" value="1"/>
</dbReference>
<dbReference type="PANTHER" id="PTHR24095">
    <property type="entry name" value="ACETYL-COENZYME A SYNTHETASE"/>
    <property type="match status" value="1"/>
</dbReference>
<dbReference type="InterPro" id="IPR020845">
    <property type="entry name" value="AMP-binding_CS"/>
</dbReference>
<dbReference type="AlphaFoldDB" id="A0A285CSV4"/>
<dbReference type="NCBIfam" id="NF001208">
    <property type="entry name" value="PRK00174.1"/>
    <property type="match status" value="1"/>
</dbReference>
<evidence type="ECO:0000256" key="3">
    <source>
        <dbReference type="ARBA" id="ARBA00022598"/>
    </source>
</evidence>
<accession>A0A285CSV4</accession>
<evidence type="ECO:0000256" key="4">
    <source>
        <dbReference type="ARBA" id="ARBA00022741"/>
    </source>
</evidence>
<keyword evidence="4" id="KW-0547">Nucleotide-binding</keyword>
<evidence type="ECO:0000256" key="6">
    <source>
        <dbReference type="ARBA" id="ARBA00022990"/>
    </source>
</evidence>
<name>A0A285CSV4_9BACI</name>
<dbReference type="Proteomes" id="UP000219546">
    <property type="component" value="Unassembled WGS sequence"/>
</dbReference>
<dbReference type="GO" id="GO:0006085">
    <property type="term" value="P:acetyl-CoA biosynthetic process"/>
    <property type="evidence" value="ECO:0007669"/>
    <property type="project" value="TreeGrafter"/>
</dbReference>
<evidence type="ECO:0000313" key="11">
    <source>
        <dbReference type="Proteomes" id="UP000219546"/>
    </source>
</evidence>
<dbReference type="Pfam" id="PF13193">
    <property type="entry name" value="AMP-binding_C"/>
    <property type="match status" value="1"/>
</dbReference>
<dbReference type="SUPFAM" id="SSF56801">
    <property type="entry name" value="Acetyl-CoA synthetase-like"/>
    <property type="match status" value="1"/>
</dbReference>
<dbReference type="InterPro" id="IPR042099">
    <property type="entry name" value="ANL_N_sf"/>
</dbReference>
<dbReference type="RefSeq" id="WP_097158620.1">
    <property type="nucleotide sequence ID" value="NZ_JBEPMQ010000006.1"/>
</dbReference>
<dbReference type="OrthoDB" id="9778383at2"/>
<keyword evidence="11" id="KW-1185">Reference proteome</keyword>
<evidence type="ECO:0000256" key="5">
    <source>
        <dbReference type="ARBA" id="ARBA00022840"/>
    </source>
</evidence>
<dbReference type="GO" id="GO:0005524">
    <property type="term" value="F:ATP binding"/>
    <property type="evidence" value="ECO:0007669"/>
    <property type="project" value="UniProtKB-KW"/>
</dbReference>
<dbReference type="InterPro" id="IPR045851">
    <property type="entry name" value="AMP-bd_C_sf"/>
</dbReference>
<feature type="domain" description="AMP-dependent synthetase/ligase" evidence="7">
    <location>
        <begin position="93"/>
        <end position="476"/>
    </location>
</feature>
<dbReference type="InterPro" id="IPR000873">
    <property type="entry name" value="AMP-dep_synth/lig_dom"/>
</dbReference>
<evidence type="ECO:0000259" key="7">
    <source>
        <dbReference type="Pfam" id="PF00501"/>
    </source>
</evidence>
<dbReference type="InterPro" id="IPR025110">
    <property type="entry name" value="AMP-bd_C"/>
</dbReference>
<dbReference type="EMBL" id="OAOP01000004">
    <property type="protein sequence ID" value="SNX70647.1"/>
    <property type="molecule type" value="Genomic_DNA"/>
</dbReference>
<dbReference type="Pfam" id="PF16177">
    <property type="entry name" value="ACAS_N"/>
    <property type="match status" value="1"/>
</dbReference>
<dbReference type="Pfam" id="PF00501">
    <property type="entry name" value="AMP-binding"/>
    <property type="match status" value="1"/>
</dbReference>